<dbReference type="InterPro" id="IPR001138">
    <property type="entry name" value="Zn2Cys6_DnaBD"/>
</dbReference>
<evidence type="ECO:0000256" key="3">
    <source>
        <dbReference type="ARBA" id="ARBA00023125"/>
    </source>
</evidence>
<feature type="region of interest" description="Disordered" evidence="6">
    <location>
        <begin position="46"/>
        <end position="77"/>
    </location>
</feature>
<dbReference type="Pfam" id="PF00172">
    <property type="entry name" value="Zn_clus"/>
    <property type="match status" value="1"/>
</dbReference>
<dbReference type="InterPro" id="IPR036864">
    <property type="entry name" value="Zn2-C6_fun-type_DNA-bd_sf"/>
</dbReference>
<comment type="subcellular location">
    <subcellularLocation>
        <location evidence="1">Nucleus</location>
    </subcellularLocation>
</comment>
<evidence type="ECO:0000259" key="7">
    <source>
        <dbReference type="PROSITE" id="PS50048"/>
    </source>
</evidence>
<keyword evidence="2" id="KW-0805">Transcription regulation</keyword>
<dbReference type="AlphaFoldDB" id="A0AAN6IAE4"/>
<feature type="domain" description="Zn(2)-C6 fungal-type" evidence="7">
    <location>
        <begin position="12"/>
        <end position="42"/>
    </location>
</feature>
<protein>
    <submittedName>
        <fullName evidence="8">Fungal-specific transcription factor domain-containing protein</fullName>
    </submittedName>
</protein>
<evidence type="ECO:0000256" key="6">
    <source>
        <dbReference type="SAM" id="MobiDB-lite"/>
    </source>
</evidence>
<dbReference type="SMART" id="SM00066">
    <property type="entry name" value="GAL4"/>
    <property type="match status" value="1"/>
</dbReference>
<evidence type="ECO:0000256" key="2">
    <source>
        <dbReference type="ARBA" id="ARBA00023015"/>
    </source>
</evidence>
<dbReference type="GO" id="GO:0003677">
    <property type="term" value="F:DNA binding"/>
    <property type="evidence" value="ECO:0007669"/>
    <property type="project" value="UniProtKB-KW"/>
</dbReference>
<organism evidence="8 9">
    <name type="scientific">Exophiala viscosa</name>
    <dbReference type="NCBI Taxonomy" id="2486360"/>
    <lineage>
        <taxon>Eukaryota</taxon>
        <taxon>Fungi</taxon>
        <taxon>Dikarya</taxon>
        <taxon>Ascomycota</taxon>
        <taxon>Pezizomycotina</taxon>
        <taxon>Eurotiomycetes</taxon>
        <taxon>Chaetothyriomycetidae</taxon>
        <taxon>Chaetothyriales</taxon>
        <taxon>Herpotrichiellaceae</taxon>
        <taxon>Exophiala</taxon>
    </lineage>
</organism>
<dbReference type="GO" id="GO:0000981">
    <property type="term" value="F:DNA-binding transcription factor activity, RNA polymerase II-specific"/>
    <property type="evidence" value="ECO:0007669"/>
    <property type="project" value="InterPro"/>
</dbReference>
<keyword evidence="3" id="KW-0238">DNA-binding</keyword>
<proteinExistence type="predicted"/>
<dbReference type="PANTHER" id="PTHR37534:SF46">
    <property type="entry name" value="ZN(II)2CYS6 TRANSCRIPTION FACTOR (EUROFUNG)"/>
    <property type="match status" value="1"/>
</dbReference>
<dbReference type="Proteomes" id="UP001203852">
    <property type="component" value="Unassembled WGS sequence"/>
</dbReference>
<evidence type="ECO:0000256" key="1">
    <source>
        <dbReference type="ARBA" id="ARBA00004123"/>
    </source>
</evidence>
<dbReference type="Pfam" id="PF11951">
    <property type="entry name" value="Fungal_trans_2"/>
    <property type="match status" value="1"/>
</dbReference>
<reference evidence="8" key="1">
    <citation type="journal article" date="2022" name="bioRxiv">
        <title>Deciphering the potential niche of two novel black yeast fungi from a biological soil crust based on their genomes, phenotypes, and melanin regulation.</title>
        <authorList>
            <consortium name="DOE Joint Genome Institute"/>
            <person name="Carr E.C."/>
            <person name="Barton Q."/>
            <person name="Grambo S."/>
            <person name="Sullivan M."/>
            <person name="Renfro C.M."/>
            <person name="Kuo A."/>
            <person name="Pangilinan J."/>
            <person name="Lipzen A."/>
            <person name="Keymanesh K."/>
            <person name="Savage E."/>
            <person name="Barry K."/>
            <person name="Grigoriev I.V."/>
            <person name="Riekhof W.R."/>
            <person name="Harris S.S."/>
        </authorList>
    </citation>
    <scope>NUCLEOTIDE SEQUENCE</scope>
    <source>
        <strain evidence="8">JF 03-4F</strain>
    </source>
</reference>
<dbReference type="GO" id="GO:0005634">
    <property type="term" value="C:nucleus"/>
    <property type="evidence" value="ECO:0007669"/>
    <property type="project" value="UniProtKB-SubCell"/>
</dbReference>
<evidence type="ECO:0000313" key="9">
    <source>
        <dbReference type="Proteomes" id="UP001203852"/>
    </source>
</evidence>
<evidence type="ECO:0000256" key="4">
    <source>
        <dbReference type="ARBA" id="ARBA00023163"/>
    </source>
</evidence>
<keyword evidence="5" id="KW-0539">Nucleus</keyword>
<dbReference type="PROSITE" id="PS50048">
    <property type="entry name" value="ZN2_CY6_FUNGAL_2"/>
    <property type="match status" value="1"/>
</dbReference>
<gene>
    <name evidence="8" type="ORF">EDD36DRAFT_329993</name>
</gene>
<sequence>MIASKIRRTKTGCLTCRRRRKKCDERKTTCLACQRNSLACTWSSERHMSTPDASGGFPEGDQVSRQTEPEPESSMPCPSPFTISLPLSCNIQIHKDTVQLQIPNFGGILTEPLSRTLLQHYIHETAQCLTTRRDPINPFVTEILPIAQDNRGLMHAVLAFSGQHLVIRTNKQMSPVIWTHYSTAISEIRSGVERYIQGDRSGVTALLATTLMLCLTENTNPNENHMAQHLAGARLLLNELLSLPSSRADSDTVGFLAELYLYTASAYRISSNPTWVDLLNDEDSKLYTTNVLAHRRAGFLLGSHQDLFPLIHSVASLASERELDQKALGTCSPQCLSRFHSLRQCILKWSVPAGVTNEQDVLCGELYRQALLVHLETAFRRHDHVLYRRLHLRPFVHRCIDAAMQALRLLPADGPIATITVWPLVILGISARDTQHQEAIQRHLEALFERIKMTSVASSLSLIKNIWESTSEAYVDAWDLEQIMSEKGRVFPLT</sequence>
<dbReference type="GO" id="GO:0008270">
    <property type="term" value="F:zinc ion binding"/>
    <property type="evidence" value="ECO:0007669"/>
    <property type="project" value="InterPro"/>
</dbReference>
<dbReference type="SUPFAM" id="SSF57701">
    <property type="entry name" value="Zn2/Cys6 DNA-binding domain"/>
    <property type="match status" value="1"/>
</dbReference>
<dbReference type="EMBL" id="MU404358">
    <property type="protein sequence ID" value="KAI1610597.1"/>
    <property type="molecule type" value="Genomic_DNA"/>
</dbReference>
<name>A0AAN6IAE4_9EURO</name>
<dbReference type="PROSITE" id="PS00463">
    <property type="entry name" value="ZN2_CY6_FUNGAL_1"/>
    <property type="match status" value="1"/>
</dbReference>
<evidence type="ECO:0000313" key="8">
    <source>
        <dbReference type="EMBL" id="KAI1610597.1"/>
    </source>
</evidence>
<keyword evidence="9" id="KW-1185">Reference proteome</keyword>
<accession>A0AAN6IAE4</accession>
<dbReference type="CDD" id="cd00067">
    <property type="entry name" value="GAL4"/>
    <property type="match status" value="1"/>
</dbReference>
<keyword evidence="4" id="KW-0804">Transcription</keyword>
<dbReference type="PANTHER" id="PTHR37534">
    <property type="entry name" value="TRANSCRIPTIONAL ACTIVATOR PROTEIN UGA3"/>
    <property type="match status" value="1"/>
</dbReference>
<dbReference type="Gene3D" id="4.10.240.10">
    <property type="entry name" value="Zn(2)-C6 fungal-type DNA-binding domain"/>
    <property type="match status" value="1"/>
</dbReference>
<evidence type="ECO:0000256" key="5">
    <source>
        <dbReference type="ARBA" id="ARBA00023242"/>
    </source>
</evidence>
<dbReference type="InterPro" id="IPR021858">
    <property type="entry name" value="Fun_TF"/>
</dbReference>
<comment type="caution">
    <text evidence="8">The sequence shown here is derived from an EMBL/GenBank/DDBJ whole genome shotgun (WGS) entry which is preliminary data.</text>
</comment>